<feature type="transmembrane region" description="Helical" evidence="9">
    <location>
        <begin position="387"/>
        <end position="407"/>
    </location>
</feature>
<feature type="transmembrane region" description="Helical" evidence="9">
    <location>
        <begin position="51"/>
        <end position="69"/>
    </location>
</feature>
<keyword evidence="5 9" id="KW-0812">Transmembrane</keyword>
<feature type="transmembrane region" description="Helical" evidence="9">
    <location>
        <begin position="419"/>
        <end position="438"/>
    </location>
</feature>
<evidence type="ECO:0000256" key="2">
    <source>
        <dbReference type="ARBA" id="ARBA00022448"/>
    </source>
</evidence>
<name>A0AAU9V8L1_EUPED</name>
<protein>
    <recommendedName>
        <fullName evidence="10">Major facilitator superfamily (MFS) profile domain-containing protein</fullName>
    </recommendedName>
</protein>
<reference evidence="11" key="1">
    <citation type="submission" date="2022-03" db="EMBL/GenBank/DDBJ databases">
        <authorList>
            <person name="Tunstrom K."/>
        </authorList>
    </citation>
    <scope>NUCLEOTIDE SEQUENCE</scope>
</reference>
<dbReference type="EMBL" id="CAKOGL010000029">
    <property type="protein sequence ID" value="CAH2106561.1"/>
    <property type="molecule type" value="Genomic_DNA"/>
</dbReference>
<dbReference type="InterPro" id="IPR020846">
    <property type="entry name" value="MFS_dom"/>
</dbReference>
<dbReference type="PRINTS" id="PR00171">
    <property type="entry name" value="SUGRTRNSPORT"/>
</dbReference>
<dbReference type="InterPro" id="IPR003663">
    <property type="entry name" value="Sugar/inositol_transpt"/>
</dbReference>
<dbReference type="SUPFAM" id="SSF103473">
    <property type="entry name" value="MFS general substrate transporter"/>
    <property type="match status" value="1"/>
</dbReference>
<dbReference type="AlphaFoldDB" id="A0AAU9V8L1"/>
<dbReference type="PANTHER" id="PTHR48021">
    <property type="match status" value="1"/>
</dbReference>
<dbReference type="InterPro" id="IPR005829">
    <property type="entry name" value="Sugar_transporter_CS"/>
</dbReference>
<evidence type="ECO:0000256" key="5">
    <source>
        <dbReference type="ARBA" id="ARBA00022692"/>
    </source>
</evidence>
<feature type="transmembrane region" description="Helical" evidence="9">
    <location>
        <begin position="249"/>
        <end position="268"/>
    </location>
</feature>
<evidence type="ECO:0000256" key="6">
    <source>
        <dbReference type="ARBA" id="ARBA00022989"/>
    </source>
</evidence>
<comment type="subcellular location">
    <subcellularLocation>
        <location evidence="1">Cell membrane</location>
        <topology evidence="1">Multi-pass membrane protein</topology>
    </subcellularLocation>
</comment>
<dbReference type="FunFam" id="1.20.1250.20:FF:000218">
    <property type="entry name" value="facilitated trehalose transporter Tret1"/>
    <property type="match status" value="1"/>
</dbReference>
<feature type="domain" description="Major facilitator superfamily (MFS) profile" evidence="10">
    <location>
        <begin position="10"/>
        <end position="442"/>
    </location>
</feature>
<evidence type="ECO:0000313" key="12">
    <source>
        <dbReference type="Proteomes" id="UP001153954"/>
    </source>
</evidence>
<feature type="transmembrane region" description="Helical" evidence="9">
    <location>
        <begin position="167"/>
        <end position="185"/>
    </location>
</feature>
<dbReference type="Gene3D" id="1.20.1250.20">
    <property type="entry name" value="MFS general substrate transporter like domains"/>
    <property type="match status" value="1"/>
</dbReference>
<feature type="transmembrane region" description="Helical" evidence="9">
    <location>
        <begin position="288"/>
        <end position="306"/>
    </location>
</feature>
<dbReference type="Pfam" id="PF00083">
    <property type="entry name" value="Sugar_tr"/>
    <property type="match status" value="1"/>
</dbReference>
<evidence type="ECO:0000256" key="7">
    <source>
        <dbReference type="ARBA" id="ARBA00023136"/>
    </source>
</evidence>
<gene>
    <name evidence="11" type="ORF">EEDITHA_LOCUS20680</name>
</gene>
<keyword evidence="6 9" id="KW-1133">Transmembrane helix</keyword>
<keyword evidence="2" id="KW-0813">Transport</keyword>
<dbReference type="PANTHER" id="PTHR48021:SF46">
    <property type="entry name" value="MAJOR FACILITATOR SUPERFAMILY (MFS) PROFILE DOMAIN-CONTAINING PROTEIN"/>
    <property type="match status" value="1"/>
</dbReference>
<evidence type="ECO:0000256" key="9">
    <source>
        <dbReference type="SAM" id="Phobius"/>
    </source>
</evidence>
<feature type="transmembrane region" description="Helical" evidence="9">
    <location>
        <begin position="313"/>
        <end position="335"/>
    </location>
</feature>
<sequence length="464" mass="51552">MSQPKSRKVQYLAGLCVSFAFTFTGAVISWPSPALPKFIYGEAGIEITDEQSSWVVSLAALGALPGCYIGKELSERVGRRLTVLSASLPGFLGAVIILVTRSPLLMCFARVLMGIGNGITAVVTMIYLTEIADKEIRGSLGMFVQVMNNLGSLAIYSVGPFVSYTKLNLIVVSFSLCFAVICLWIPESPYYHLANGRLADAKKQFMIIKGTKDETWANEQIDVMRIHVQENMENKTTLMELAKMKYRKTIYIVSGLKVLQYMTGSLAIQSYVEMIFRRNTGISGPLVSILYGFVQLGAGITATFLCRFFGRRILLFISTFGVAISLTLVGVYFFLLSSFEGNSEIMKSLWLLPIIGVLSFNILYAVGLGNIPYILQAELFPINVKSLASSIATMMACIFNFIVTKLYQSVKDAFGLYTVFWLFASVAYIGVFFTYFFVPETKGKTLEEVQDNIRSDEVERLNKR</sequence>
<feature type="transmembrane region" description="Helical" evidence="9">
    <location>
        <begin position="81"/>
        <end position="102"/>
    </location>
</feature>
<keyword evidence="12" id="KW-1185">Reference proteome</keyword>
<keyword evidence="7 9" id="KW-0472">Membrane</keyword>
<feature type="transmembrane region" description="Helical" evidence="9">
    <location>
        <begin position="12"/>
        <end position="31"/>
    </location>
</feature>
<evidence type="ECO:0000256" key="1">
    <source>
        <dbReference type="ARBA" id="ARBA00004651"/>
    </source>
</evidence>
<dbReference type="PROSITE" id="PS50850">
    <property type="entry name" value="MFS"/>
    <property type="match status" value="1"/>
</dbReference>
<evidence type="ECO:0000259" key="10">
    <source>
        <dbReference type="PROSITE" id="PS50850"/>
    </source>
</evidence>
<organism evidence="11 12">
    <name type="scientific">Euphydryas editha</name>
    <name type="common">Edith's checkerspot</name>
    <dbReference type="NCBI Taxonomy" id="104508"/>
    <lineage>
        <taxon>Eukaryota</taxon>
        <taxon>Metazoa</taxon>
        <taxon>Ecdysozoa</taxon>
        <taxon>Arthropoda</taxon>
        <taxon>Hexapoda</taxon>
        <taxon>Insecta</taxon>
        <taxon>Pterygota</taxon>
        <taxon>Neoptera</taxon>
        <taxon>Endopterygota</taxon>
        <taxon>Lepidoptera</taxon>
        <taxon>Glossata</taxon>
        <taxon>Ditrysia</taxon>
        <taxon>Papilionoidea</taxon>
        <taxon>Nymphalidae</taxon>
        <taxon>Nymphalinae</taxon>
        <taxon>Euphydryas</taxon>
    </lineage>
</organism>
<proteinExistence type="predicted"/>
<dbReference type="Proteomes" id="UP001153954">
    <property type="component" value="Unassembled WGS sequence"/>
</dbReference>
<feature type="transmembrane region" description="Helical" evidence="9">
    <location>
        <begin position="140"/>
        <end position="161"/>
    </location>
</feature>
<comment type="caution">
    <text evidence="11">The sequence shown here is derived from an EMBL/GenBank/DDBJ whole genome shotgun (WGS) entry which is preliminary data.</text>
</comment>
<dbReference type="GO" id="GO:0005886">
    <property type="term" value="C:plasma membrane"/>
    <property type="evidence" value="ECO:0007669"/>
    <property type="project" value="UniProtKB-SubCell"/>
</dbReference>
<keyword evidence="8" id="KW-0325">Glycoprotein</keyword>
<dbReference type="GO" id="GO:0022857">
    <property type="term" value="F:transmembrane transporter activity"/>
    <property type="evidence" value="ECO:0007669"/>
    <property type="project" value="InterPro"/>
</dbReference>
<evidence type="ECO:0000256" key="3">
    <source>
        <dbReference type="ARBA" id="ARBA00022475"/>
    </source>
</evidence>
<feature type="transmembrane region" description="Helical" evidence="9">
    <location>
        <begin position="350"/>
        <end position="375"/>
    </location>
</feature>
<keyword evidence="3" id="KW-1003">Cell membrane</keyword>
<dbReference type="InterPro" id="IPR036259">
    <property type="entry name" value="MFS_trans_sf"/>
</dbReference>
<feature type="transmembrane region" description="Helical" evidence="9">
    <location>
        <begin position="108"/>
        <end position="128"/>
    </location>
</feature>
<accession>A0AAU9V8L1</accession>
<dbReference type="PROSITE" id="PS00217">
    <property type="entry name" value="SUGAR_TRANSPORT_2"/>
    <property type="match status" value="1"/>
</dbReference>
<evidence type="ECO:0000313" key="11">
    <source>
        <dbReference type="EMBL" id="CAH2106561.1"/>
    </source>
</evidence>
<dbReference type="InterPro" id="IPR005828">
    <property type="entry name" value="MFS_sugar_transport-like"/>
</dbReference>
<dbReference type="InterPro" id="IPR050549">
    <property type="entry name" value="MFS_Trehalose_Transporter"/>
</dbReference>
<keyword evidence="4" id="KW-0762">Sugar transport</keyword>
<evidence type="ECO:0000256" key="4">
    <source>
        <dbReference type="ARBA" id="ARBA00022597"/>
    </source>
</evidence>
<evidence type="ECO:0000256" key="8">
    <source>
        <dbReference type="ARBA" id="ARBA00023180"/>
    </source>
</evidence>